<name>A0A448YP44_BRENA</name>
<dbReference type="PANTHER" id="PTHR28153:SF1">
    <property type="entry name" value="DUF4484 DOMAIN-CONTAINING PROTEIN"/>
    <property type="match status" value="1"/>
</dbReference>
<dbReference type="GO" id="GO:0005811">
    <property type="term" value="C:lipid droplet"/>
    <property type="evidence" value="ECO:0007669"/>
    <property type="project" value="TreeGrafter"/>
</dbReference>
<dbReference type="InterPro" id="IPR018626">
    <property type="entry name" value="LCHN/Anr2"/>
</dbReference>
<dbReference type="EMBL" id="CAACVR010000023">
    <property type="protein sequence ID" value="VEU22663.1"/>
    <property type="molecule type" value="Genomic_DNA"/>
</dbReference>
<dbReference type="OrthoDB" id="2152680at2759"/>
<feature type="region of interest" description="Disordered" evidence="1">
    <location>
        <begin position="399"/>
        <end position="418"/>
    </location>
</feature>
<dbReference type="InterPro" id="IPR028115">
    <property type="entry name" value="DUF4484"/>
</dbReference>
<dbReference type="Proteomes" id="UP000290900">
    <property type="component" value="Unassembled WGS sequence"/>
</dbReference>
<organism evidence="3 4">
    <name type="scientific">Brettanomyces naardenensis</name>
    <name type="common">Yeast</name>
    <dbReference type="NCBI Taxonomy" id="13370"/>
    <lineage>
        <taxon>Eukaryota</taxon>
        <taxon>Fungi</taxon>
        <taxon>Dikarya</taxon>
        <taxon>Ascomycota</taxon>
        <taxon>Saccharomycotina</taxon>
        <taxon>Pichiomycetes</taxon>
        <taxon>Pichiales</taxon>
        <taxon>Pichiaceae</taxon>
        <taxon>Brettanomyces</taxon>
    </lineage>
</organism>
<feature type="domain" description="DUF4484" evidence="2">
    <location>
        <begin position="450"/>
        <end position="599"/>
    </location>
</feature>
<evidence type="ECO:0000256" key="1">
    <source>
        <dbReference type="SAM" id="MobiDB-lite"/>
    </source>
</evidence>
<protein>
    <submittedName>
        <fullName evidence="3">DEKNAAC103448</fullName>
    </submittedName>
</protein>
<accession>A0A448YP44</accession>
<proteinExistence type="predicted"/>
<reference evidence="3 4" key="1">
    <citation type="submission" date="2018-12" db="EMBL/GenBank/DDBJ databases">
        <authorList>
            <person name="Tiukova I."/>
            <person name="Dainat J."/>
        </authorList>
    </citation>
    <scope>NUCLEOTIDE SEQUENCE [LARGE SCALE GENOMIC DNA]</scope>
</reference>
<dbReference type="FunCoup" id="A0A448YP44">
    <property type="interactions" value="35"/>
</dbReference>
<gene>
    <name evidence="3" type="ORF">BRENAR_LOCUS3394</name>
</gene>
<evidence type="ECO:0000259" key="2">
    <source>
        <dbReference type="Pfam" id="PF14831"/>
    </source>
</evidence>
<dbReference type="AlphaFoldDB" id="A0A448YP44"/>
<dbReference type="Pfam" id="PF14831">
    <property type="entry name" value="DUF4484"/>
    <property type="match status" value="1"/>
</dbReference>
<keyword evidence="4" id="KW-1185">Reference proteome</keyword>
<evidence type="ECO:0000313" key="3">
    <source>
        <dbReference type="EMBL" id="VEU22663.1"/>
    </source>
</evidence>
<dbReference type="InParanoid" id="A0A448YP44"/>
<dbReference type="Pfam" id="PF09804">
    <property type="entry name" value="DENND11"/>
    <property type="match status" value="1"/>
</dbReference>
<evidence type="ECO:0000313" key="4">
    <source>
        <dbReference type="Proteomes" id="UP000290900"/>
    </source>
</evidence>
<dbReference type="InterPro" id="IPR053056">
    <property type="entry name" value="Lipid_Metab_Assoc_Protein"/>
</dbReference>
<dbReference type="PANTHER" id="PTHR28153">
    <property type="entry name" value="PROTEIN, PUTATIVE-RELATED"/>
    <property type="match status" value="1"/>
</dbReference>
<sequence>MSVNSLPLLSAMFLAKFDVHSGYKLEWFKSNNEQIYTSRNLEFKALPSGLHSVPSDTVCFVQPKGMSENLLLYGISVFRQNRLDIQRRDDGATTIDAAAEYTIDRSRVKMFSLGFLIDAEHINAGQSPSRELPWKPKIYSGCWQYRAEAISLLDRFMECESEADERAFFANFDRFFEQHRFKIPYEPELGIEIRGSTSAGQPASAASLEVESTGVSELASSLTEDHMVYGLHELFDTLGPLLYKAWKLCLLRKKIVLYVESHGSVVTATDEPGSSSFKIEDLCRFVYCLSLISSIPKEILSTLRKSGIKDIGALEFHAPIYNLCVDDIDFLKGLDFGFVACTTDQIILEKPQLYDYCVRLPASKNGSEAPEILAADQKSSQLASHRDHETFEVVKELLGKEEETESDTSEADHSEADPLIDASENIDSSSEVSYCPYSYYGSVSEGPSIREMIWKGLNWWATAGESSQELGEEFQLEASYFSGIAGEADADKVDVIIALVGYFQKLTTRLFNMLVEVVLNNESDVTSERVFEADSELSSDSNEPLLSSDASTVWIQPQDMYEMGLDPYSRGDCEFVRELVKFWWGKDAKIGGGCAKLCCLY</sequence>